<organism evidence="1 2">
    <name type="scientific">Aliidongia dinghuensis</name>
    <dbReference type="NCBI Taxonomy" id="1867774"/>
    <lineage>
        <taxon>Bacteria</taxon>
        <taxon>Pseudomonadati</taxon>
        <taxon>Pseudomonadota</taxon>
        <taxon>Alphaproteobacteria</taxon>
        <taxon>Rhodospirillales</taxon>
        <taxon>Dongiaceae</taxon>
        <taxon>Aliidongia</taxon>
    </lineage>
</organism>
<reference evidence="1" key="2">
    <citation type="submission" date="2020-09" db="EMBL/GenBank/DDBJ databases">
        <authorList>
            <person name="Sun Q."/>
            <person name="Zhou Y."/>
        </authorList>
    </citation>
    <scope>NUCLEOTIDE SEQUENCE</scope>
    <source>
        <strain evidence="1">CGMCC 1.15725</strain>
    </source>
</reference>
<dbReference type="EMBL" id="BMJQ01000005">
    <property type="protein sequence ID" value="GGF15329.1"/>
    <property type="molecule type" value="Genomic_DNA"/>
</dbReference>
<gene>
    <name evidence="1" type="ORF">GCM10011611_21390</name>
</gene>
<dbReference type="RefSeq" id="WP_189045470.1">
    <property type="nucleotide sequence ID" value="NZ_BMJQ01000005.1"/>
</dbReference>
<accession>A0A8J2YST3</accession>
<dbReference type="Proteomes" id="UP000646365">
    <property type="component" value="Unassembled WGS sequence"/>
</dbReference>
<proteinExistence type="predicted"/>
<protein>
    <submittedName>
        <fullName evidence="1">Uncharacterized protein</fullName>
    </submittedName>
</protein>
<keyword evidence="2" id="KW-1185">Reference proteome</keyword>
<name>A0A8J2YST3_9PROT</name>
<sequence length="267" mass="27820">MDGRCCLRSAGGWGAGGWGVAGRLSRLLFAAGALALAVGWAQAEDAVVISSSMPAQVPGLIVTDTQTLNLPAGGSIALLLRSGQMVRIRGPFDGTLAAATPTGATSGAAGLIEALRGQGVDASVIGAGRGASPVAQRAMDDHGVAVDPEHSAIYCVGPNETVWLNRPKAFNGSLRLRRAQSVREVSWPNGATKIEWPGDLIIEDGDRFETLSDRGAPVTTMIFRRLGDVATPAAWIAEHLLLGCRQQAEPALRELARAVDEAGDRPR</sequence>
<evidence type="ECO:0000313" key="2">
    <source>
        <dbReference type="Proteomes" id="UP000646365"/>
    </source>
</evidence>
<dbReference type="AlphaFoldDB" id="A0A8J2YST3"/>
<evidence type="ECO:0000313" key="1">
    <source>
        <dbReference type="EMBL" id="GGF15329.1"/>
    </source>
</evidence>
<comment type="caution">
    <text evidence="1">The sequence shown here is derived from an EMBL/GenBank/DDBJ whole genome shotgun (WGS) entry which is preliminary data.</text>
</comment>
<reference evidence="1" key="1">
    <citation type="journal article" date="2014" name="Int. J. Syst. Evol. Microbiol.">
        <title>Complete genome sequence of Corynebacterium casei LMG S-19264T (=DSM 44701T), isolated from a smear-ripened cheese.</title>
        <authorList>
            <consortium name="US DOE Joint Genome Institute (JGI-PGF)"/>
            <person name="Walter F."/>
            <person name="Albersmeier A."/>
            <person name="Kalinowski J."/>
            <person name="Ruckert C."/>
        </authorList>
    </citation>
    <scope>NUCLEOTIDE SEQUENCE</scope>
    <source>
        <strain evidence="1">CGMCC 1.15725</strain>
    </source>
</reference>